<protein>
    <recommendedName>
        <fullName evidence="2">Dermonecrotic toxin N-terminal domain-containing protein</fullName>
    </recommendedName>
</protein>
<evidence type="ECO:0000313" key="4">
    <source>
        <dbReference type="Proteomes" id="UP000285286"/>
    </source>
</evidence>
<evidence type="ECO:0000259" key="2">
    <source>
        <dbReference type="Pfam" id="PF20178"/>
    </source>
</evidence>
<accession>A0A423DY08</accession>
<gene>
    <name evidence="3" type="ORF">BHU25_03775</name>
</gene>
<evidence type="ECO:0000256" key="1">
    <source>
        <dbReference type="SAM" id="Coils"/>
    </source>
</evidence>
<sequence length="1579" mass="175749">MTIALDSFEQAVGLAFAPRPTLRAVVHQQLVQRLARQYPEIDKNYPQLRELKEIYLCRREPETPDTWTIKALAEVFLEKFISQTTFNFTGVELTNCFLSFTPAPRPIYDRDPAGGLDRLPDLTLVTDALNELLANVEPFLQRAQVDFWQAQGRSADTPLQEVGHMLKAALASGVEAQGLDDEQRSCVYSLLAASNSNGWHNPSGVPEVFLLDVTVASGEARYQQLLPDLLVTRTLANRNIVLLCKPSGHIDAFDSLDSMAQSLSDGLAHQYQFDSLGWDRYPITTDMFAMQGAVLLNLLLEGLEPVSGRHFSTVVELEQGYAALTDPATFFSAHPYRLLQLRQGECELPQWLRQASMADRLEYRARVLDLLIAQASSNGKSSLDGIVDLRAFTRKSLLELMRADHLSEANYDADDLVLEFWLARGVAGTSSGSVEIKRLSLTEFAIGNLGSAKGARLEKITHKTDQQLWPWLTTDYLKALVQRADIGRTYPQYLSKRLQDTEQNVERISLFAMEQASQLPLLALKAKIDGALSETGYQRVVAFFRADSGGSQSLLAPLAFRREETASEADRVTNTFVFMSQNAAGKVVLYRPMSADRPFQEFASQQALLEQILAQEDLQQSILAWMSSDAQRVYAHGGFQEPHLRRPILDTQLGLEPVQPAQLDLQGWQPGADTNLYMANTQMLVELAERETISNAEDRWAMLLEGAGLVFNLLFSVATPFLRGPAAVVAWLVQGALTVHADADALKNGNEFEKSTAVVDLLLNLVMVLFHASLAKVEPPVAADKREIPVFGASRRVVPSVPRAVAVQGKTFPRLALRMKADTALDFSWYGPRGLKSSSMDYPRPLSSYRSATSLGNHPPLSQGPYRGLYLLGGRYYASIEGHVYAVRADAQGVQVVDEQGQPGPWLTLDNNSWQFDLRLRLRGGGPKRRVPGQHDANLDAARKLNSEIAELDLENNALAAKITPQWASMAEHSSALQRLLNLRDSLQARIDQGDTTEGLSALLDSTGMKIADKKSLLDTTRRALIDTLEQSISIDLKVEVSMKELLTPKYAKLMPEVTARPMKQRRGMVRRQILRNYVLLHDELLLLARFDEVTALRNQVVALPATPEQIAAYNTYRARHMAVVPLQLRLLEVMEKLDVLLIDTLTDGTIAYDGKQEQVHSIVGQRSVTTLQLRIGQIADLAELSLERLSGADEQTLVSTNDYLIGKSVSGAGSTLDELISGNFTPEETISGLQSVQSEYANALTMVDYLERFGGVAVNKQALNYYKDQVRLVKATAELELEAAVREQQWKTPLPFKRLPYKPRTGLRRVVHLRGGKTLVGEEKQLLGEPVVEQRDPVSKKLLGTYHQQGDVWVEVVPATLPVESAPVTASERAQARSEAPRLNNEVAGVIALAKRYISSNEPHGLSFVIERHVEKLQRIAKMLEGADAAASDNALRATVEQSISRLNECKRTLLVTLHLASNRPNGESLAYLHAEGQITIARTVERKRLAADDYLDVYEVRKAQGPVRDSGLWEVHLHYSSQAANRRQFSKGHLKLWAERTWGRETQLQAAKTNQQFLEIYRADLKASQLERILPWD</sequence>
<keyword evidence="4" id="KW-1185">Reference proteome</keyword>
<dbReference type="EMBL" id="MOAM01000010">
    <property type="protein sequence ID" value="ROL77309.1"/>
    <property type="molecule type" value="Genomic_DNA"/>
</dbReference>
<keyword evidence="1" id="KW-0175">Coiled coil</keyword>
<feature type="domain" description="Dermonecrotic toxin N-terminal" evidence="2">
    <location>
        <begin position="384"/>
        <end position="622"/>
    </location>
</feature>
<feature type="coiled-coil region" evidence="1">
    <location>
        <begin position="942"/>
        <end position="990"/>
    </location>
</feature>
<proteinExistence type="predicted"/>
<name>A0A423DY08_9PSED</name>
<dbReference type="InterPro" id="IPR046673">
    <property type="entry name" value="ToxA_N"/>
</dbReference>
<reference evidence="3 4" key="1">
    <citation type="submission" date="2016-10" db="EMBL/GenBank/DDBJ databases">
        <title>Comparative genome analysis of multiple Pseudomonas spp. focuses on biocontrol and plant growth promoting traits.</title>
        <authorList>
            <person name="Tao X.-Y."/>
            <person name="Taylor C.G."/>
        </authorList>
    </citation>
    <scope>NUCLEOTIDE SEQUENCE [LARGE SCALE GENOMIC DNA]</scope>
    <source>
        <strain evidence="3 4">15D11</strain>
    </source>
</reference>
<dbReference type="Proteomes" id="UP000285286">
    <property type="component" value="Unassembled WGS sequence"/>
</dbReference>
<evidence type="ECO:0000313" key="3">
    <source>
        <dbReference type="EMBL" id="ROL77309.1"/>
    </source>
</evidence>
<organism evidence="3 4">
    <name type="scientific">Pseudomonas vranovensis</name>
    <dbReference type="NCBI Taxonomy" id="321661"/>
    <lineage>
        <taxon>Bacteria</taxon>
        <taxon>Pseudomonadati</taxon>
        <taxon>Pseudomonadota</taxon>
        <taxon>Gammaproteobacteria</taxon>
        <taxon>Pseudomonadales</taxon>
        <taxon>Pseudomonadaceae</taxon>
        <taxon>Pseudomonas</taxon>
    </lineage>
</organism>
<dbReference type="Pfam" id="PF20178">
    <property type="entry name" value="ToxA_N"/>
    <property type="match status" value="1"/>
</dbReference>
<comment type="caution">
    <text evidence="3">The sequence shown here is derived from an EMBL/GenBank/DDBJ whole genome shotgun (WGS) entry which is preliminary data.</text>
</comment>
<dbReference type="RefSeq" id="WP_123564846.1">
    <property type="nucleotide sequence ID" value="NZ_MOAM01000010.1"/>
</dbReference>